<keyword evidence="9" id="KW-1185">Reference proteome</keyword>
<dbReference type="PANTHER" id="PTHR30146:SF148">
    <property type="entry name" value="HTH-TYPE TRANSCRIPTIONAL REPRESSOR PURR-RELATED"/>
    <property type="match status" value="1"/>
</dbReference>
<dbReference type="SMART" id="SM00354">
    <property type="entry name" value="HTH_LACI"/>
    <property type="match status" value="1"/>
</dbReference>
<dbReference type="Gene3D" id="3.40.50.2300">
    <property type="match status" value="2"/>
</dbReference>
<evidence type="ECO:0000256" key="3">
    <source>
        <dbReference type="ARBA" id="ARBA00023125"/>
    </source>
</evidence>
<dbReference type="SUPFAM" id="SSF53822">
    <property type="entry name" value="Periplasmic binding protein-like I"/>
    <property type="match status" value="1"/>
</dbReference>
<name>A0AAU0MHM2_9MICO</name>
<reference evidence="8 9" key="1">
    <citation type="submission" date="2023-10" db="EMBL/GenBank/DDBJ databases">
        <title>Y20.</title>
        <authorList>
            <person name="Zhang G."/>
            <person name="Ding Y."/>
        </authorList>
    </citation>
    <scope>NUCLEOTIDE SEQUENCE [LARGE SCALE GENOMIC DNA]</scope>
    <source>
        <strain evidence="8 9">Y20</strain>
    </source>
</reference>
<dbReference type="Pfam" id="PF13377">
    <property type="entry name" value="Peripla_BP_3"/>
    <property type="match status" value="1"/>
</dbReference>
<feature type="region of interest" description="Disordered" evidence="5">
    <location>
        <begin position="1"/>
        <end position="30"/>
    </location>
</feature>
<dbReference type="PROSITE" id="PS50943">
    <property type="entry name" value="HTH_CROC1"/>
    <property type="match status" value="1"/>
</dbReference>
<dbReference type="GO" id="GO:0003700">
    <property type="term" value="F:DNA-binding transcription factor activity"/>
    <property type="evidence" value="ECO:0007669"/>
    <property type="project" value="TreeGrafter"/>
</dbReference>
<keyword evidence="1" id="KW-0678">Repressor</keyword>
<feature type="domain" description="HTH cro/C1-type" evidence="7">
    <location>
        <begin position="25"/>
        <end position="75"/>
    </location>
</feature>
<evidence type="ECO:0000313" key="9">
    <source>
        <dbReference type="Proteomes" id="UP001329313"/>
    </source>
</evidence>
<evidence type="ECO:0000259" key="7">
    <source>
        <dbReference type="PROSITE" id="PS50943"/>
    </source>
</evidence>
<sequence>MADSRGRSGSRETAPRTAKKSTRSTIQDVAERAGVTKSTVSKYLNAGSGGYYVSAQTRERIEAAIESLRFEPSLIAQGLTHNRTMTIGLIAPDIRNPFYPDLVAGVQDVLEDAGYTLLLGSSNSDPEREMAIARSMIRRQVDGVILGSARMQAEDIESLMESGMRFVLASRDLPHLVTDSVTVDNRAGAELAVDHLVELGHRRIAHVAGPQDVVPFRNRLWGYRHALIRHGIDPVDDLVVIAASSAPEAGAAAARELLDREARPTAIFMGNDNMALGAMDAARQRGLRIPEDVSIVGFDNIALTANSFISLTTVDSRAAELGAEAASLLLGRLAASDDPPYDDVRTVVERPILRVRGTTSPPP</sequence>
<accession>A0AAU0MHM2</accession>
<dbReference type="CDD" id="cd06267">
    <property type="entry name" value="PBP1_LacI_sugar_binding-like"/>
    <property type="match status" value="1"/>
</dbReference>
<keyword evidence="2" id="KW-0805">Transcription regulation</keyword>
<dbReference type="InterPro" id="IPR001387">
    <property type="entry name" value="Cro/C1-type_HTH"/>
</dbReference>
<dbReference type="Gene3D" id="1.10.260.40">
    <property type="entry name" value="lambda repressor-like DNA-binding domains"/>
    <property type="match status" value="1"/>
</dbReference>
<gene>
    <name evidence="8" type="ORF">RYJ27_02160</name>
</gene>
<dbReference type="AlphaFoldDB" id="A0AAU0MHM2"/>
<dbReference type="Proteomes" id="UP001329313">
    <property type="component" value="Chromosome"/>
</dbReference>
<dbReference type="InterPro" id="IPR046335">
    <property type="entry name" value="LacI/GalR-like_sensor"/>
</dbReference>
<dbReference type="InterPro" id="IPR028082">
    <property type="entry name" value="Peripla_BP_I"/>
</dbReference>
<evidence type="ECO:0000256" key="1">
    <source>
        <dbReference type="ARBA" id="ARBA00022491"/>
    </source>
</evidence>
<evidence type="ECO:0000256" key="2">
    <source>
        <dbReference type="ARBA" id="ARBA00023015"/>
    </source>
</evidence>
<protein>
    <submittedName>
        <fullName evidence="8">LacI family DNA-binding transcriptional regulator</fullName>
    </submittedName>
</protein>
<keyword evidence="4" id="KW-0804">Transcription</keyword>
<dbReference type="EMBL" id="CP137080">
    <property type="protein sequence ID" value="WOQ70053.1"/>
    <property type="molecule type" value="Genomic_DNA"/>
</dbReference>
<evidence type="ECO:0000313" key="8">
    <source>
        <dbReference type="EMBL" id="WOQ70053.1"/>
    </source>
</evidence>
<dbReference type="Pfam" id="PF00356">
    <property type="entry name" value="LacI"/>
    <property type="match status" value="1"/>
</dbReference>
<dbReference type="KEGG" id="mliy:RYJ27_02160"/>
<feature type="domain" description="HTH lacI-type" evidence="6">
    <location>
        <begin position="24"/>
        <end position="81"/>
    </location>
</feature>
<dbReference type="SUPFAM" id="SSF47413">
    <property type="entry name" value="lambda repressor-like DNA-binding domains"/>
    <property type="match status" value="1"/>
</dbReference>
<dbReference type="InterPro" id="IPR010982">
    <property type="entry name" value="Lambda_DNA-bd_dom_sf"/>
</dbReference>
<keyword evidence="3 8" id="KW-0238">DNA-binding</keyword>
<evidence type="ECO:0000256" key="5">
    <source>
        <dbReference type="SAM" id="MobiDB-lite"/>
    </source>
</evidence>
<dbReference type="InterPro" id="IPR000843">
    <property type="entry name" value="HTH_LacI"/>
</dbReference>
<dbReference type="GO" id="GO:0000976">
    <property type="term" value="F:transcription cis-regulatory region binding"/>
    <property type="evidence" value="ECO:0007669"/>
    <property type="project" value="TreeGrafter"/>
</dbReference>
<evidence type="ECO:0000259" key="6">
    <source>
        <dbReference type="PROSITE" id="PS50932"/>
    </source>
</evidence>
<dbReference type="PROSITE" id="PS50932">
    <property type="entry name" value="HTH_LACI_2"/>
    <property type="match status" value="1"/>
</dbReference>
<dbReference type="CDD" id="cd01392">
    <property type="entry name" value="HTH_LacI"/>
    <property type="match status" value="1"/>
</dbReference>
<dbReference type="PANTHER" id="PTHR30146">
    <property type="entry name" value="LACI-RELATED TRANSCRIPTIONAL REPRESSOR"/>
    <property type="match status" value="1"/>
</dbReference>
<proteinExistence type="predicted"/>
<dbReference type="PROSITE" id="PS00356">
    <property type="entry name" value="HTH_LACI_1"/>
    <property type="match status" value="1"/>
</dbReference>
<dbReference type="RefSeq" id="WP_330171147.1">
    <property type="nucleotide sequence ID" value="NZ_CP137080.1"/>
</dbReference>
<organism evidence="8 9">
    <name type="scientific">Microbacterium limosum</name>
    <dbReference type="NCBI Taxonomy" id="3079935"/>
    <lineage>
        <taxon>Bacteria</taxon>
        <taxon>Bacillati</taxon>
        <taxon>Actinomycetota</taxon>
        <taxon>Actinomycetes</taxon>
        <taxon>Micrococcales</taxon>
        <taxon>Microbacteriaceae</taxon>
        <taxon>Microbacterium</taxon>
    </lineage>
</organism>
<feature type="compositionally biased region" description="Basic and acidic residues" evidence="5">
    <location>
        <begin position="1"/>
        <end position="14"/>
    </location>
</feature>
<evidence type="ECO:0000256" key="4">
    <source>
        <dbReference type="ARBA" id="ARBA00023163"/>
    </source>
</evidence>